<accession>A0ABV0JIS5</accession>
<evidence type="ECO:0000313" key="3">
    <source>
        <dbReference type="Proteomes" id="UP001464891"/>
    </source>
</evidence>
<dbReference type="Proteomes" id="UP001464891">
    <property type="component" value="Unassembled WGS sequence"/>
</dbReference>
<organism evidence="2 3">
    <name type="scientific">Trichocoleus desertorum GB2-A4</name>
    <dbReference type="NCBI Taxonomy" id="2933944"/>
    <lineage>
        <taxon>Bacteria</taxon>
        <taxon>Bacillati</taxon>
        <taxon>Cyanobacteriota</taxon>
        <taxon>Cyanophyceae</taxon>
        <taxon>Leptolyngbyales</taxon>
        <taxon>Trichocoleusaceae</taxon>
        <taxon>Trichocoleus</taxon>
    </lineage>
</organism>
<reference evidence="2 3" key="1">
    <citation type="submission" date="2022-04" db="EMBL/GenBank/DDBJ databases">
        <title>Positive selection, recombination, and allopatry shape intraspecific diversity of widespread and dominant cyanobacteria.</title>
        <authorList>
            <person name="Wei J."/>
            <person name="Shu W."/>
            <person name="Hu C."/>
        </authorList>
    </citation>
    <scope>NUCLEOTIDE SEQUENCE [LARGE SCALE GENOMIC DNA]</scope>
    <source>
        <strain evidence="2 3">GB2-A4</strain>
    </source>
</reference>
<dbReference type="Pfam" id="PF20530">
    <property type="entry name" value="DUF6745"/>
    <property type="match status" value="1"/>
</dbReference>
<dbReference type="RefSeq" id="WP_190443487.1">
    <property type="nucleotide sequence ID" value="NZ_JAMPKM010000053.1"/>
</dbReference>
<comment type="caution">
    <text evidence="2">The sequence shown here is derived from an EMBL/GenBank/DDBJ whole genome shotgun (WGS) entry which is preliminary data.</text>
</comment>
<dbReference type="EMBL" id="JAMPKM010000053">
    <property type="protein sequence ID" value="MEP0820955.1"/>
    <property type="molecule type" value="Genomic_DNA"/>
</dbReference>
<gene>
    <name evidence="2" type="ORF">NC998_28135</name>
</gene>
<dbReference type="InterPro" id="IPR046633">
    <property type="entry name" value="DUF6745"/>
</dbReference>
<proteinExistence type="predicted"/>
<keyword evidence="3" id="KW-1185">Reference proteome</keyword>
<sequence length="260" mass="30038">MPRSNLDALTPEHQSLIPAYLEKWKAIALSTQRIDRAQAVQEICAGWELEETEICFFDTPYDMLRNIKPILPEWERYWPFDLGPQDVIDIDDWITRSVQEQIDQHLVQPLESLIQQVWQPVIAQLYNGPDIMPSDVSHEVAHNFVHDVLPQDFLLSGIQFDFCVSVLGCPLSDTEQLSWQAFQHLVEHAGWILPLYEAIDENDEKIDEFSKELCWVCDRPVKLCLDSEGRLHADAEPAIEFADGFAVWAQHGELWIRESS</sequence>
<evidence type="ECO:0000259" key="1">
    <source>
        <dbReference type="Pfam" id="PF20530"/>
    </source>
</evidence>
<name>A0ABV0JIS5_9CYAN</name>
<evidence type="ECO:0000313" key="2">
    <source>
        <dbReference type="EMBL" id="MEP0820955.1"/>
    </source>
</evidence>
<feature type="domain" description="DUF6745" evidence="1">
    <location>
        <begin position="212"/>
        <end position="252"/>
    </location>
</feature>
<protein>
    <recommendedName>
        <fullName evidence="1">DUF6745 domain-containing protein</fullName>
    </recommendedName>
</protein>